<dbReference type="GO" id="GO:0005634">
    <property type="term" value="C:nucleus"/>
    <property type="evidence" value="ECO:0007669"/>
    <property type="project" value="TreeGrafter"/>
</dbReference>
<keyword evidence="18" id="KW-1185">Reference proteome</keyword>
<dbReference type="GO" id="GO:0031571">
    <property type="term" value="P:mitotic G1 DNA damage checkpoint signaling"/>
    <property type="evidence" value="ECO:0007669"/>
    <property type="project" value="EnsemblFungi"/>
</dbReference>
<dbReference type="Gene3D" id="3.40.50.800">
    <property type="entry name" value="Anticodon-binding domain"/>
    <property type="match status" value="1"/>
</dbReference>
<keyword evidence="4 11" id="KW-0547">Nucleotide-binding</keyword>
<comment type="catalytic activity">
    <reaction evidence="8">
        <text>L-threonyl-[protein] + ATP = O-phospho-L-threonyl-[protein] + ADP + H(+)</text>
        <dbReference type="Rhea" id="RHEA:46608"/>
        <dbReference type="Rhea" id="RHEA-COMP:11060"/>
        <dbReference type="Rhea" id="RHEA-COMP:11605"/>
        <dbReference type="ChEBI" id="CHEBI:15378"/>
        <dbReference type="ChEBI" id="CHEBI:30013"/>
        <dbReference type="ChEBI" id="CHEBI:30616"/>
        <dbReference type="ChEBI" id="CHEBI:61977"/>
        <dbReference type="ChEBI" id="CHEBI:456216"/>
        <dbReference type="EC" id="2.7.11.1"/>
    </reaction>
</comment>
<dbReference type="PANTHER" id="PTHR11042:SF136">
    <property type="entry name" value="EIF-2-ALPHA KINASE GCN2"/>
    <property type="match status" value="1"/>
</dbReference>
<dbReference type="GO" id="GO:0015935">
    <property type="term" value="C:small ribosomal subunit"/>
    <property type="evidence" value="ECO:0007669"/>
    <property type="project" value="EnsemblFungi"/>
</dbReference>
<dbReference type="PROSITE" id="PS00107">
    <property type="entry name" value="PROTEIN_KINASE_ATP"/>
    <property type="match status" value="1"/>
</dbReference>
<dbReference type="GO" id="GO:0004694">
    <property type="term" value="F:eukaryotic translation initiation factor 2alpha kinase activity"/>
    <property type="evidence" value="ECO:0007669"/>
    <property type="project" value="EnsemblFungi"/>
</dbReference>
<organism evidence="17 18">
    <name type="scientific">Lipomyces starkeyi NRRL Y-11557</name>
    <dbReference type="NCBI Taxonomy" id="675824"/>
    <lineage>
        <taxon>Eukaryota</taxon>
        <taxon>Fungi</taxon>
        <taxon>Dikarya</taxon>
        <taxon>Ascomycota</taxon>
        <taxon>Saccharomycotina</taxon>
        <taxon>Lipomycetes</taxon>
        <taxon>Lipomycetales</taxon>
        <taxon>Lipomycetaceae</taxon>
        <taxon>Lipomyces</taxon>
    </lineage>
</organism>
<dbReference type="InterPro" id="IPR050339">
    <property type="entry name" value="CC_SR_Kinase"/>
</dbReference>
<keyword evidence="5" id="KW-0418">Kinase</keyword>
<dbReference type="InterPro" id="IPR017441">
    <property type="entry name" value="Protein_kinase_ATP_BS"/>
</dbReference>
<name>A0A1E3Q9H1_LIPST</name>
<evidence type="ECO:0000256" key="11">
    <source>
        <dbReference type="PIRSR" id="PIRSR000660-2"/>
    </source>
</evidence>
<dbReference type="FunFam" id="3.30.200.20:FF:000379">
    <property type="entry name" value="eIF-2-alpha kinase GCN2"/>
    <property type="match status" value="1"/>
</dbReference>
<dbReference type="GO" id="GO:1904262">
    <property type="term" value="P:negative regulation of TORC1 signaling"/>
    <property type="evidence" value="ECO:0007669"/>
    <property type="project" value="EnsemblFungi"/>
</dbReference>
<dbReference type="PROSITE" id="PS50011">
    <property type="entry name" value="PROTEIN_KINASE_DOM"/>
    <property type="match status" value="2"/>
</dbReference>
<dbReference type="FunFam" id="3.10.110.10:FF:000050">
    <property type="entry name" value="eIF-2-alpha kinase GCN2"/>
    <property type="match status" value="1"/>
</dbReference>
<dbReference type="Gene3D" id="3.10.110.10">
    <property type="entry name" value="Ubiquitin Conjugating Enzyme"/>
    <property type="match status" value="1"/>
</dbReference>
<feature type="domain" description="Protein kinase" evidence="15">
    <location>
        <begin position="562"/>
        <end position="918"/>
    </location>
</feature>
<feature type="binding site" evidence="11">
    <location>
        <position position="591"/>
    </location>
    <ligand>
        <name>ATP</name>
        <dbReference type="ChEBI" id="CHEBI:30616"/>
    </ligand>
</feature>
<evidence type="ECO:0000256" key="7">
    <source>
        <dbReference type="ARBA" id="ARBA00037982"/>
    </source>
</evidence>
<reference evidence="17 18" key="1">
    <citation type="journal article" date="2016" name="Proc. Natl. Acad. Sci. U.S.A.">
        <title>Comparative genomics of biotechnologically important yeasts.</title>
        <authorList>
            <person name="Riley R."/>
            <person name="Haridas S."/>
            <person name="Wolfe K.H."/>
            <person name="Lopes M.R."/>
            <person name="Hittinger C.T."/>
            <person name="Goeker M."/>
            <person name="Salamov A.A."/>
            <person name="Wisecaver J.H."/>
            <person name="Long T.M."/>
            <person name="Calvey C.H."/>
            <person name="Aerts A.L."/>
            <person name="Barry K.W."/>
            <person name="Choi C."/>
            <person name="Clum A."/>
            <person name="Coughlan A.Y."/>
            <person name="Deshpande S."/>
            <person name="Douglass A.P."/>
            <person name="Hanson S.J."/>
            <person name="Klenk H.-P."/>
            <person name="LaButti K.M."/>
            <person name="Lapidus A."/>
            <person name="Lindquist E.A."/>
            <person name="Lipzen A.M."/>
            <person name="Meier-Kolthoff J.P."/>
            <person name="Ohm R.A."/>
            <person name="Otillar R.P."/>
            <person name="Pangilinan J.L."/>
            <person name="Peng Y."/>
            <person name="Rokas A."/>
            <person name="Rosa C.A."/>
            <person name="Scheuner C."/>
            <person name="Sibirny A.A."/>
            <person name="Slot J.C."/>
            <person name="Stielow J.B."/>
            <person name="Sun H."/>
            <person name="Kurtzman C.P."/>
            <person name="Blackwell M."/>
            <person name="Grigoriev I.V."/>
            <person name="Jeffries T.W."/>
        </authorList>
    </citation>
    <scope>NUCLEOTIDE SEQUENCE [LARGE SCALE GENOMIC DNA]</scope>
    <source>
        <strain evidence="17 18">NRRL Y-11557</strain>
    </source>
</reference>
<feature type="region of interest" description="Disordered" evidence="14">
    <location>
        <begin position="687"/>
        <end position="709"/>
    </location>
</feature>
<gene>
    <name evidence="17" type="ORF">LIPSTDRAFT_62259</name>
</gene>
<dbReference type="Pfam" id="PF13393">
    <property type="entry name" value="tRNA-synt_His"/>
    <property type="match status" value="1"/>
</dbReference>
<dbReference type="PROSITE" id="PS50908">
    <property type="entry name" value="RWD"/>
    <property type="match status" value="1"/>
</dbReference>
<dbReference type="InterPro" id="IPR041715">
    <property type="entry name" value="HisRS-like_core"/>
</dbReference>
<dbReference type="GO" id="GO:0034198">
    <property type="term" value="P:cellular response to amino acid starvation"/>
    <property type="evidence" value="ECO:0007669"/>
    <property type="project" value="EnsemblFungi"/>
</dbReference>
<dbReference type="SUPFAM" id="SSF52954">
    <property type="entry name" value="Class II aaRS ABD-related"/>
    <property type="match status" value="1"/>
</dbReference>
<dbReference type="GO" id="GO:1990625">
    <property type="term" value="P:negative regulation of cytoplasmic translational initiation in response to stress"/>
    <property type="evidence" value="ECO:0007669"/>
    <property type="project" value="EnsemblFungi"/>
</dbReference>
<dbReference type="Pfam" id="PF05773">
    <property type="entry name" value="RWD"/>
    <property type="match status" value="1"/>
</dbReference>
<dbReference type="PANTHER" id="PTHR11042">
    <property type="entry name" value="EUKARYOTIC TRANSLATION INITIATION FACTOR 2-ALPHA KINASE EIF2-ALPHA KINASE -RELATED"/>
    <property type="match status" value="1"/>
</dbReference>
<evidence type="ECO:0000256" key="1">
    <source>
        <dbReference type="ARBA" id="ARBA00012513"/>
    </source>
</evidence>
<evidence type="ECO:0000256" key="8">
    <source>
        <dbReference type="ARBA" id="ARBA00047899"/>
    </source>
</evidence>
<dbReference type="SUPFAM" id="SSF54495">
    <property type="entry name" value="UBC-like"/>
    <property type="match status" value="1"/>
</dbReference>
<dbReference type="SMART" id="SM00591">
    <property type="entry name" value="RWD"/>
    <property type="match status" value="1"/>
</dbReference>
<dbReference type="PIRSF" id="PIRSF000660">
    <property type="entry name" value="Ser/Thr_PK_GCN2"/>
    <property type="match status" value="1"/>
</dbReference>
<accession>A0A1E3Q9H1</accession>
<dbReference type="InterPro" id="IPR045864">
    <property type="entry name" value="aa-tRNA-synth_II/BPL/LPL"/>
</dbReference>
<keyword evidence="6 11" id="KW-0067">ATP-binding</keyword>
<feature type="domain" description="RWD" evidence="16">
    <location>
        <begin position="12"/>
        <end position="124"/>
    </location>
</feature>
<comment type="catalytic activity">
    <reaction evidence="9">
        <text>L-seryl-[protein] + ATP = O-phospho-L-seryl-[protein] + ADP + H(+)</text>
        <dbReference type="Rhea" id="RHEA:17989"/>
        <dbReference type="Rhea" id="RHEA-COMP:9863"/>
        <dbReference type="Rhea" id="RHEA-COMP:11604"/>
        <dbReference type="ChEBI" id="CHEBI:15378"/>
        <dbReference type="ChEBI" id="CHEBI:29999"/>
        <dbReference type="ChEBI" id="CHEBI:30616"/>
        <dbReference type="ChEBI" id="CHEBI:83421"/>
        <dbReference type="ChEBI" id="CHEBI:456216"/>
        <dbReference type="EC" id="2.7.11.1"/>
    </reaction>
</comment>
<dbReference type="Gene3D" id="1.10.510.10">
    <property type="entry name" value="Transferase(Phosphotransferase) domain 1"/>
    <property type="match status" value="2"/>
</dbReference>
<dbReference type="Pfam" id="PF12745">
    <property type="entry name" value="HGTP_anticodon2"/>
    <property type="match status" value="1"/>
</dbReference>
<dbReference type="InterPro" id="IPR011009">
    <property type="entry name" value="Kinase-like_dom_sf"/>
</dbReference>
<evidence type="ECO:0000259" key="15">
    <source>
        <dbReference type="PROSITE" id="PS50011"/>
    </source>
</evidence>
<evidence type="ECO:0000313" key="17">
    <source>
        <dbReference type="EMBL" id="ODQ74218.1"/>
    </source>
</evidence>
<evidence type="ECO:0000259" key="16">
    <source>
        <dbReference type="PROSITE" id="PS50908"/>
    </source>
</evidence>
<dbReference type="GO" id="GO:0071232">
    <property type="term" value="P:cellular response to histidine"/>
    <property type="evidence" value="ECO:0007669"/>
    <property type="project" value="EnsemblFungi"/>
</dbReference>
<dbReference type="GO" id="GO:0015934">
    <property type="term" value="C:large ribosomal subunit"/>
    <property type="evidence" value="ECO:0007669"/>
    <property type="project" value="EnsemblFungi"/>
</dbReference>
<sequence length="1574" mass="178872">MAKDHYIETQTNEVEALKAIYMDDFSENESISAWNKTASPSFNIRLQAHPDAASKAVVSLVLRVKMTATYPRSVPIITIESPKNVRNSQLKEITDYVNTRPKELVGEEMIYEISTTVQEMLEQIQDTLKSAKETLEDERVRRMEEEKAKAKKEAEAQKKFIEQTNQEEERVLEEMIKEEMRRRKDKAKEYRDRSKSASIIEDDFSEDSVMFDRIIKAKTWDGSIVTFRRVVGKIPLIGNGSLGQFYTVKPQLTGDRANVDAVFLLHELELTETFWNTSDGKRQLELLEEELNSLKILRHDNVSLLYDFKIARQQSAWVIDILTEYPNLGTLDDLLSTVGTISINVAREWTIQLLEGLEDLHKRGFYHKGIDLRSVGIFRDNPFSGTIAKISNVSYIARLEEMDTNHPFTNKPSKSLVARRWPPPEFAGGNNLKPGRKSDIWDFGVVFLQMICGKSVTREHESPQALIETKEWSEPLHDFLTRIFKENSRKRPSAFELLPSQFLRNDAPAQIPITALAYSPQVSSATAIIRRASSSIDGRSSKFAKEDTLTSSNHRSRYLQDFEESQLLGRGAYGEVVRARNRLDGRFYAIKKIRHTQNKLTSILSEVMLLSRLSHQYVVRYFAAWLEEDHLYRDDGMSEAISTDSEEDGDDEVDLQMYASQELDSMSGLDFMSNSLQDLHIEFGYDSDDSTPYDNNTQNNGTSTDNESVNGTVMRRSAIIGQSIRSTLFIQMEYCEKHTLYDLIRDGLYQNPDEYWRLLRQILEALNHIHSQGIIHRDLKPTNIFIDQAQNCKVGDFGLAKNVHSEKVAMSNDAVAGEDLTTDVGTTFYVAVEAIGDGSYNEKVDMYSLGIIFFEMCYPLKTGMERVQVLKNLRNASITFPRDFPSEKTRELMIIEHLLDHRPGNRPSAGELLHSGQLPVRIEDEMIQQTLRSLTDPASPWLSQVRDALFSKSHDLVKDILYDKIPKAINVNDLVLRGQVKDKLTTIFRLHGAVEVPTYSVVFPKSTVYNVPNRYQLLDVAGTVLQLPYDLTLPYARVLARATPPYRRSFTFGNVYRSEDPGGGGEPRAYGEVDFDILSSDPSAYAVEEAEVMKVLDEVVNEFLVSEKSSVCFCLNHADLLQVPREGKMEMIMDACRINQAQRPAVLMLLSKLNMSLSMKDIKNELRAKSTVSSAALDDLDKFDFKDDLDKGLSRLQRLFQASNYSNDHFSFVANHLRKVSNFLQHFGVTKKIYFVPLSNYNERYYRRGIMFQVVIDQKKHRIIAGGGRYDSLIKYYHHSMFVDKPVGAVGFNLAWEHLASSVQRHGKYHTKSRDEERNPQLCEALCDVLVVGSSSDAATYGLAIEIVQELWASNIKAELAPIGSSPDSLVSYSRTSGVNWVIIVKSLLNNESATFKSVKVKNMSRRDDVDIDRSEVIPHLLQEIHEQEKTVLNTTRASVSKQQVNFSQDVMIIHNDADRNEKSGKQSKGGARKLKRRDADEKKAHEYVSSYISALSDAPVFAVDFKAELMALISTIPLAQDGWRKIINGAPSSQRQYASRLFDALLKESDKGTKWAIVVSFSAEKIIVLDIQR</sequence>
<dbReference type="SMART" id="SM00220">
    <property type="entry name" value="S_TKc"/>
    <property type="match status" value="1"/>
</dbReference>
<feature type="compositionally biased region" description="Polar residues" evidence="14">
    <location>
        <begin position="692"/>
        <end position="709"/>
    </location>
</feature>
<evidence type="ECO:0000256" key="3">
    <source>
        <dbReference type="ARBA" id="ARBA00022679"/>
    </source>
</evidence>
<dbReference type="GO" id="GO:0010508">
    <property type="term" value="P:positive regulation of autophagy"/>
    <property type="evidence" value="ECO:0007669"/>
    <property type="project" value="EnsemblFungi"/>
</dbReference>
<dbReference type="CDD" id="cd14046">
    <property type="entry name" value="STKc_EIF2AK4_GCN2_rpt2"/>
    <property type="match status" value="1"/>
</dbReference>
<comment type="similarity">
    <text evidence="7">Belongs to the protein kinase superfamily. Ser/Thr protein kinase family. GCN2 subfamily.</text>
</comment>
<dbReference type="InterPro" id="IPR000719">
    <property type="entry name" value="Prot_kinase_dom"/>
</dbReference>
<evidence type="ECO:0000256" key="5">
    <source>
        <dbReference type="ARBA" id="ARBA00022777"/>
    </source>
</evidence>
<dbReference type="EC" id="2.7.11.1" evidence="1"/>
<evidence type="ECO:0000256" key="12">
    <source>
        <dbReference type="PROSITE-ProRule" id="PRU10141"/>
    </source>
</evidence>
<dbReference type="SUPFAM" id="SSF55681">
    <property type="entry name" value="Class II aaRS and biotin synthetases"/>
    <property type="match status" value="1"/>
</dbReference>
<dbReference type="InterPro" id="IPR008271">
    <property type="entry name" value="Ser/Thr_kinase_AS"/>
</dbReference>
<dbReference type="Gene3D" id="3.30.200.20">
    <property type="entry name" value="Phosphorylase Kinase, domain 1"/>
    <property type="match status" value="1"/>
</dbReference>
<dbReference type="GO" id="GO:0004860">
    <property type="term" value="F:protein kinase inhibitor activity"/>
    <property type="evidence" value="ECO:0007669"/>
    <property type="project" value="EnsemblFungi"/>
</dbReference>
<dbReference type="GO" id="GO:0003725">
    <property type="term" value="F:double-stranded RNA binding"/>
    <property type="evidence" value="ECO:0007669"/>
    <property type="project" value="EnsemblFungi"/>
</dbReference>
<dbReference type="CDD" id="cd14012">
    <property type="entry name" value="PK_eIF2AK_GCN2_rpt1"/>
    <property type="match status" value="1"/>
</dbReference>
<dbReference type="InterPro" id="IPR016135">
    <property type="entry name" value="UBQ-conjugating_enzyme/RWD"/>
</dbReference>
<feature type="domain" description="Protein kinase" evidence="15">
    <location>
        <begin position="231"/>
        <end position="503"/>
    </location>
</feature>
<keyword evidence="13" id="KW-0175">Coiled coil</keyword>
<evidence type="ECO:0000313" key="18">
    <source>
        <dbReference type="Proteomes" id="UP000094385"/>
    </source>
</evidence>
<proteinExistence type="inferred from homology"/>
<evidence type="ECO:0000256" key="14">
    <source>
        <dbReference type="SAM" id="MobiDB-lite"/>
    </source>
</evidence>
<dbReference type="InterPro" id="IPR036621">
    <property type="entry name" value="Anticodon-bd_dom_sf"/>
</dbReference>
<dbReference type="GO" id="GO:0042803">
    <property type="term" value="F:protein homodimerization activity"/>
    <property type="evidence" value="ECO:0007669"/>
    <property type="project" value="EnsemblFungi"/>
</dbReference>
<dbReference type="OrthoDB" id="341578at2759"/>
<dbReference type="GO" id="GO:0070314">
    <property type="term" value="P:G1 to G0 transition"/>
    <property type="evidence" value="ECO:0007669"/>
    <property type="project" value="EnsemblFungi"/>
</dbReference>
<dbReference type="Gene3D" id="3.30.930.10">
    <property type="entry name" value="Bira Bifunctional Protein, Domain 2"/>
    <property type="match status" value="1"/>
</dbReference>
<keyword evidence="2" id="KW-0723">Serine/threonine-protein kinase</keyword>
<feature type="region of interest" description="Disordered" evidence="14">
    <location>
        <begin position="1456"/>
        <end position="1480"/>
    </location>
</feature>
<feature type="binding site" evidence="11">
    <location>
        <begin position="568"/>
        <end position="576"/>
    </location>
    <ligand>
        <name>ATP</name>
        <dbReference type="ChEBI" id="CHEBI:30616"/>
    </ligand>
</feature>
<dbReference type="GO" id="GO:0000049">
    <property type="term" value="F:tRNA binding"/>
    <property type="evidence" value="ECO:0007669"/>
    <property type="project" value="EnsemblFungi"/>
</dbReference>
<dbReference type="GO" id="GO:0140469">
    <property type="term" value="P:GCN2-mediated signaling"/>
    <property type="evidence" value="ECO:0007669"/>
    <property type="project" value="EnsemblFungi"/>
</dbReference>
<dbReference type="GO" id="GO:0005524">
    <property type="term" value="F:ATP binding"/>
    <property type="evidence" value="ECO:0007669"/>
    <property type="project" value="UniProtKB-UniRule"/>
</dbReference>
<dbReference type="SUPFAM" id="SSF56112">
    <property type="entry name" value="Protein kinase-like (PK-like)"/>
    <property type="match status" value="2"/>
</dbReference>
<keyword evidence="3" id="KW-0808">Transferase</keyword>
<evidence type="ECO:0000256" key="6">
    <source>
        <dbReference type="ARBA" id="ARBA00022840"/>
    </source>
</evidence>
<dbReference type="GO" id="GO:0043023">
    <property type="term" value="F:ribosomal large subunit binding"/>
    <property type="evidence" value="ECO:0007669"/>
    <property type="project" value="EnsemblFungi"/>
</dbReference>
<dbReference type="EMBL" id="KV454292">
    <property type="protein sequence ID" value="ODQ74218.1"/>
    <property type="molecule type" value="Genomic_DNA"/>
</dbReference>
<evidence type="ECO:0000256" key="10">
    <source>
        <dbReference type="PIRSR" id="PIRSR000660-1"/>
    </source>
</evidence>
<dbReference type="CDD" id="cd23823">
    <property type="entry name" value="RWD_GCN2"/>
    <property type="match status" value="1"/>
</dbReference>
<evidence type="ECO:0000256" key="9">
    <source>
        <dbReference type="ARBA" id="ARBA00048679"/>
    </source>
</evidence>
<dbReference type="Proteomes" id="UP000094385">
    <property type="component" value="Unassembled WGS sequence"/>
</dbReference>
<protein>
    <recommendedName>
        <fullName evidence="1">non-specific serine/threonine protein kinase</fullName>
        <ecNumber evidence="1">2.7.11.1</ecNumber>
    </recommendedName>
</protein>
<dbReference type="InterPro" id="IPR016255">
    <property type="entry name" value="Gcn2"/>
</dbReference>
<dbReference type="InterPro" id="IPR024435">
    <property type="entry name" value="HisRS-related_dom"/>
</dbReference>
<dbReference type="InterPro" id="IPR006575">
    <property type="entry name" value="RWD_dom"/>
</dbReference>
<dbReference type="GO" id="GO:0071264">
    <property type="term" value="P:positive regulation of translational initiation in response to starvation"/>
    <property type="evidence" value="ECO:0007669"/>
    <property type="project" value="EnsemblFungi"/>
</dbReference>
<dbReference type="GO" id="GO:1903833">
    <property type="term" value="P:positive regulation of cellular response to amino acid starvation"/>
    <property type="evidence" value="ECO:0007669"/>
    <property type="project" value="EnsemblFungi"/>
</dbReference>
<feature type="compositionally biased region" description="Basic and acidic residues" evidence="14">
    <location>
        <begin position="1456"/>
        <end position="1465"/>
    </location>
</feature>
<feature type="coiled-coil region" evidence="13">
    <location>
        <begin position="118"/>
        <end position="181"/>
    </location>
</feature>
<evidence type="ECO:0000256" key="13">
    <source>
        <dbReference type="SAM" id="Coils"/>
    </source>
</evidence>
<dbReference type="Pfam" id="PF00069">
    <property type="entry name" value="Pkinase"/>
    <property type="match status" value="3"/>
</dbReference>
<evidence type="ECO:0000256" key="4">
    <source>
        <dbReference type="ARBA" id="ARBA00022741"/>
    </source>
</evidence>
<dbReference type="STRING" id="675824.A0A1E3Q9H1"/>
<feature type="binding site" evidence="12">
    <location>
        <position position="592"/>
    </location>
    <ligand>
        <name>ATP</name>
        <dbReference type="ChEBI" id="CHEBI:30616"/>
    </ligand>
</feature>
<dbReference type="GO" id="GO:0022626">
    <property type="term" value="C:cytosolic ribosome"/>
    <property type="evidence" value="ECO:0007669"/>
    <property type="project" value="EnsemblFungi"/>
</dbReference>
<dbReference type="GO" id="GO:0031369">
    <property type="term" value="F:translation initiation factor binding"/>
    <property type="evidence" value="ECO:0007669"/>
    <property type="project" value="EnsemblFungi"/>
</dbReference>
<evidence type="ECO:0000256" key="2">
    <source>
        <dbReference type="ARBA" id="ARBA00022527"/>
    </source>
</evidence>
<dbReference type="PROSITE" id="PS00108">
    <property type="entry name" value="PROTEIN_KINASE_ST"/>
    <property type="match status" value="1"/>
</dbReference>
<feature type="active site" description="Proton acceptor" evidence="10">
    <location>
        <position position="778"/>
    </location>
</feature>